<keyword evidence="3" id="KW-0238">DNA-binding</keyword>
<evidence type="ECO:0000259" key="6">
    <source>
        <dbReference type="Pfam" id="PF07282"/>
    </source>
</evidence>
<dbReference type="InterPro" id="IPR051491">
    <property type="entry name" value="Recombinase/Transposase-rel"/>
</dbReference>
<evidence type="ECO:0000256" key="1">
    <source>
        <dbReference type="ARBA" id="ARBA00008761"/>
    </source>
</evidence>
<dbReference type="Pfam" id="PF01385">
    <property type="entry name" value="OrfB_IS605"/>
    <property type="match status" value="1"/>
</dbReference>
<feature type="domain" description="Cas12f1-like TNB" evidence="6">
    <location>
        <begin position="226"/>
        <end position="291"/>
    </location>
</feature>
<evidence type="ECO:0000256" key="3">
    <source>
        <dbReference type="ARBA" id="ARBA00023125"/>
    </source>
</evidence>
<evidence type="ECO:0000256" key="2">
    <source>
        <dbReference type="ARBA" id="ARBA00022578"/>
    </source>
</evidence>
<accession>A0A9W4WY07</accession>
<dbReference type="Pfam" id="PF07282">
    <property type="entry name" value="Cas12f1-like_TNB"/>
    <property type="match status" value="1"/>
</dbReference>
<dbReference type="InterPro" id="IPR001959">
    <property type="entry name" value="Transposase"/>
</dbReference>
<dbReference type="Proteomes" id="UP001153678">
    <property type="component" value="Unassembled WGS sequence"/>
</dbReference>
<protein>
    <submittedName>
        <fullName evidence="7">10383_t:CDS:1</fullName>
    </submittedName>
</protein>
<dbReference type="GO" id="GO:0032196">
    <property type="term" value="P:transposition"/>
    <property type="evidence" value="ECO:0007669"/>
    <property type="project" value="UniProtKB-KW"/>
</dbReference>
<dbReference type="EMBL" id="CAMKVN010010343">
    <property type="protein sequence ID" value="CAI2194024.1"/>
    <property type="molecule type" value="Genomic_DNA"/>
</dbReference>
<feature type="non-terminal residue" evidence="7">
    <location>
        <position position="297"/>
    </location>
</feature>
<dbReference type="InterPro" id="IPR010095">
    <property type="entry name" value="Cas12f1-like_TNB"/>
</dbReference>
<evidence type="ECO:0000313" key="8">
    <source>
        <dbReference type="Proteomes" id="UP001153678"/>
    </source>
</evidence>
<keyword evidence="2" id="KW-0815">Transposition</keyword>
<dbReference type="PANTHER" id="PTHR36172:SF1">
    <property type="entry name" value="RESOLVASE-RELATED"/>
    <property type="match status" value="1"/>
</dbReference>
<comment type="caution">
    <text evidence="7">The sequence shown here is derived from an EMBL/GenBank/DDBJ whole genome shotgun (WGS) entry which is preliminary data.</text>
</comment>
<evidence type="ECO:0000259" key="5">
    <source>
        <dbReference type="Pfam" id="PF01385"/>
    </source>
</evidence>
<organism evidence="7 8">
    <name type="scientific">Funneliformis geosporum</name>
    <dbReference type="NCBI Taxonomy" id="1117311"/>
    <lineage>
        <taxon>Eukaryota</taxon>
        <taxon>Fungi</taxon>
        <taxon>Fungi incertae sedis</taxon>
        <taxon>Mucoromycota</taxon>
        <taxon>Glomeromycotina</taxon>
        <taxon>Glomeromycetes</taxon>
        <taxon>Glomerales</taxon>
        <taxon>Glomeraceae</taxon>
        <taxon>Funneliformis</taxon>
    </lineage>
</organism>
<dbReference type="PANTHER" id="PTHR36172">
    <property type="match status" value="1"/>
</dbReference>
<keyword evidence="8" id="KW-1185">Reference proteome</keyword>
<dbReference type="GO" id="GO:0003677">
    <property type="term" value="F:DNA binding"/>
    <property type="evidence" value="ECO:0007669"/>
    <property type="project" value="UniProtKB-KW"/>
</dbReference>
<proteinExistence type="inferred from homology"/>
<reference evidence="7" key="1">
    <citation type="submission" date="2022-08" db="EMBL/GenBank/DDBJ databases">
        <authorList>
            <person name="Kallberg Y."/>
            <person name="Tangrot J."/>
            <person name="Rosling A."/>
        </authorList>
    </citation>
    <scope>NUCLEOTIDE SEQUENCE</scope>
    <source>
        <strain evidence="7">Wild A</strain>
    </source>
</reference>
<dbReference type="GO" id="GO:0006310">
    <property type="term" value="P:DNA recombination"/>
    <property type="evidence" value="ECO:0007669"/>
    <property type="project" value="UniProtKB-KW"/>
</dbReference>
<feature type="domain" description="Probable transposase IS891/IS1136/IS1341" evidence="5">
    <location>
        <begin position="91"/>
        <end position="201"/>
    </location>
</feature>
<gene>
    <name evidence="7" type="ORF">FWILDA_LOCUS16369</name>
</gene>
<dbReference type="AlphaFoldDB" id="A0A9W4WY07"/>
<keyword evidence="4" id="KW-0233">DNA recombination</keyword>
<sequence length="297" mass="35449">MKKPTKDHNLLELTYQYRLESNQKVKNILTKTADELYKQQKELVEIKKQKPYLYQIQSQVLHDIPYRLVPLNNKYNANFTCQLPKPKQLTIQEIQRQLGIDIGVINLFATSEGFIYKNPHFFTKIEEKLIKLYRSLSRKQHKRNEEDLTEKSKNFEKARLKLMKAFRKVVCRINDLNHKLSKKIVDKFDLIAYEDWKLSKAFEKKDKQRKFSKYTVKGLSELRIADFFAKLDYKAKLKGKITYPVRPEYTSKTCFNCKEINPNLEKQRWFICANPLCNYEADRDINASKNILYKTQT</sequence>
<dbReference type="NCBIfam" id="NF040570">
    <property type="entry name" value="guided_TnpB"/>
    <property type="match status" value="1"/>
</dbReference>
<comment type="similarity">
    <text evidence="1">In the C-terminal section; belongs to the transposase 35 family.</text>
</comment>
<dbReference type="OrthoDB" id="10409114at2759"/>
<evidence type="ECO:0000256" key="4">
    <source>
        <dbReference type="ARBA" id="ARBA00023172"/>
    </source>
</evidence>
<evidence type="ECO:0000313" key="7">
    <source>
        <dbReference type="EMBL" id="CAI2194024.1"/>
    </source>
</evidence>
<name>A0A9W4WY07_9GLOM</name>